<reference evidence="2" key="1">
    <citation type="journal article" date="2022" name="Mol. Ecol. Resour.">
        <title>The genomes of chicory, endive, great burdock and yacon provide insights into Asteraceae palaeo-polyploidization history and plant inulin production.</title>
        <authorList>
            <person name="Fan W."/>
            <person name="Wang S."/>
            <person name="Wang H."/>
            <person name="Wang A."/>
            <person name="Jiang F."/>
            <person name="Liu H."/>
            <person name="Zhao H."/>
            <person name="Xu D."/>
            <person name="Zhang Y."/>
        </authorList>
    </citation>
    <scope>NUCLEOTIDE SEQUENCE [LARGE SCALE GENOMIC DNA]</scope>
    <source>
        <strain evidence="2">cv. Niubang</strain>
    </source>
</reference>
<dbReference type="EMBL" id="CM042060">
    <property type="protein sequence ID" value="KAI3677587.1"/>
    <property type="molecule type" value="Genomic_DNA"/>
</dbReference>
<evidence type="ECO:0000313" key="1">
    <source>
        <dbReference type="EMBL" id="KAI3677587.1"/>
    </source>
</evidence>
<keyword evidence="2" id="KW-1185">Reference proteome</keyword>
<proteinExistence type="predicted"/>
<gene>
    <name evidence="1" type="ORF">L6452_36853</name>
</gene>
<name>A0ACB8Y235_ARCLA</name>
<reference evidence="1 2" key="2">
    <citation type="journal article" date="2022" name="Mol. Ecol. Resour.">
        <title>The genomes of chicory, endive, great burdock and yacon provide insights into Asteraceae paleo-polyploidization history and plant inulin production.</title>
        <authorList>
            <person name="Fan W."/>
            <person name="Wang S."/>
            <person name="Wang H."/>
            <person name="Wang A."/>
            <person name="Jiang F."/>
            <person name="Liu H."/>
            <person name="Zhao H."/>
            <person name="Xu D."/>
            <person name="Zhang Y."/>
        </authorList>
    </citation>
    <scope>NUCLEOTIDE SEQUENCE [LARGE SCALE GENOMIC DNA]</scope>
    <source>
        <strain evidence="2">cv. Niubang</strain>
    </source>
</reference>
<sequence>MVFSVTTEALTPFHQAAMDTDPLELEPTVGTTVPVVEGVAVPGTSCIWATPSTGQWQCVGSPEQVYSKPGRVYLMPYEHPRPAPLRSLCSPTLPHCSLQHLSLRSQRSHRGWNRVTTCTFVPASVELIADPMHIHGSLTTESQIRTNAENFGPFSLWIVIWRGFWWSNGLG</sequence>
<organism evidence="1 2">
    <name type="scientific">Arctium lappa</name>
    <name type="common">Greater burdock</name>
    <name type="synonym">Lappa major</name>
    <dbReference type="NCBI Taxonomy" id="4217"/>
    <lineage>
        <taxon>Eukaryota</taxon>
        <taxon>Viridiplantae</taxon>
        <taxon>Streptophyta</taxon>
        <taxon>Embryophyta</taxon>
        <taxon>Tracheophyta</taxon>
        <taxon>Spermatophyta</taxon>
        <taxon>Magnoliopsida</taxon>
        <taxon>eudicotyledons</taxon>
        <taxon>Gunneridae</taxon>
        <taxon>Pentapetalae</taxon>
        <taxon>asterids</taxon>
        <taxon>campanulids</taxon>
        <taxon>Asterales</taxon>
        <taxon>Asteraceae</taxon>
        <taxon>Carduoideae</taxon>
        <taxon>Cardueae</taxon>
        <taxon>Arctiinae</taxon>
        <taxon>Arctium</taxon>
    </lineage>
</organism>
<protein>
    <submittedName>
        <fullName evidence="1">Uncharacterized protein</fullName>
    </submittedName>
</protein>
<dbReference type="Proteomes" id="UP001055879">
    <property type="component" value="Linkage Group LG14"/>
</dbReference>
<accession>A0ACB8Y235</accession>
<evidence type="ECO:0000313" key="2">
    <source>
        <dbReference type="Proteomes" id="UP001055879"/>
    </source>
</evidence>
<comment type="caution">
    <text evidence="1">The sequence shown here is derived from an EMBL/GenBank/DDBJ whole genome shotgun (WGS) entry which is preliminary data.</text>
</comment>